<dbReference type="Gene3D" id="3.40.430.10">
    <property type="entry name" value="Dihydrofolate Reductase, subunit A"/>
    <property type="match status" value="1"/>
</dbReference>
<dbReference type="Proteomes" id="UP001142317">
    <property type="component" value="Unassembled WGS sequence"/>
</dbReference>
<dbReference type="AlphaFoldDB" id="A0A9W6HGE1"/>
<dbReference type="InterPro" id="IPR002734">
    <property type="entry name" value="RibDG_C"/>
</dbReference>
<dbReference type="PANTHER" id="PTHR38011">
    <property type="entry name" value="DIHYDROFOLATE REDUCTASE FAMILY PROTEIN (AFU_ORTHOLOGUE AFUA_8G06820)"/>
    <property type="match status" value="1"/>
</dbReference>
<dbReference type="GO" id="GO:0008703">
    <property type="term" value="F:5-amino-6-(5-phosphoribosylamino)uracil reductase activity"/>
    <property type="evidence" value="ECO:0007669"/>
    <property type="project" value="InterPro"/>
</dbReference>
<accession>A0A9W6HGE1</accession>
<keyword evidence="3" id="KW-1185">Reference proteome</keyword>
<dbReference type="GO" id="GO:0009231">
    <property type="term" value="P:riboflavin biosynthetic process"/>
    <property type="evidence" value="ECO:0007669"/>
    <property type="project" value="InterPro"/>
</dbReference>
<dbReference type="PANTHER" id="PTHR38011:SF11">
    <property type="entry name" value="2,5-DIAMINO-6-RIBOSYLAMINO-4(3H)-PYRIMIDINONE 5'-PHOSPHATE REDUCTASE"/>
    <property type="match status" value="1"/>
</dbReference>
<dbReference type="EMBL" id="BSEO01000003">
    <property type="protein sequence ID" value="GLJ79578.1"/>
    <property type="molecule type" value="Genomic_DNA"/>
</dbReference>
<comment type="caution">
    <text evidence="2">The sequence shown here is derived from an EMBL/GenBank/DDBJ whole genome shotgun (WGS) entry which is preliminary data.</text>
</comment>
<dbReference type="SUPFAM" id="SSF53597">
    <property type="entry name" value="Dihydrofolate reductase-like"/>
    <property type="match status" value="1"/>
</dbReference>
<name>A0A9W6HGE1_9MICO</name>
<dbReference type="Pfam" id="PF01872">
    <property type="entry name" value="RibD_C"/>
    <property type="match status" value="1"/>
</dbReference>
<evidence type="ECO:0000313" key="3">
    <source>
        <dbReference type="Proteomes" id="UP001142317"/>
    </source>
</evidence>
<evidence type="ECO:0000259" key="1">
    <source>
        <dbReference type="Pfam" id="PF01872"/>
    </source>
</evidence>
<evidence type="ECO:0000313" key="2">
    <source>
        <dbReference type="EMBL" id="GLJ79578.1"/>
    </source>
</evidence>
<sequence>MSPRTWRGRVFIGTSVDGKIAREDGTLEWLTDPPAQRHDTPSENDRPALIWETFYPDIDAIVMGRSTYDSVLGFGEWPFEGKHVLVLTRRHDLDDPRIRPVASIDAAVELLNELGVSDVYVDGGRTIQSFLHAGLVDEITISIAPVLIGSGRSLFGSLDSDVLLTLRGTHATEDGLVRITYEVSKP</sequence>
<organism evidence="2 3">
    <name type="scientific">Microbacterium imperiale</name>
    <dbReference type="NCBI Taxonomy" id="33884"/>
    <lineage>
        <taxon>Bacteria</taxon>
        <taxon>Bacillati</taxon>
        <taxon>Actinomycetota</taxon>
        <taxon>Actinomycetes</taxon>
        <taxon>Micrococcales</taxon>
        <taxon>Microbacteriaceae</taxon>
        <taxon>Microbacterium</taxon>
    </lineage>
</organism>
<dbReference type="InterPro" id="IPR024072">
    <property type="entry name" value="DHFR-like_dom_sf"/>
</dbReference>
<proteinExistence type="predicted"/>
<dbReference type="RefSeq" id="WP_210006326.1">
    <property type="nucleotide sequence ID" value="NZ_BSEO01000003.1"/>
</dbReference>
<feature type="domain" description="Bacterial bifunctional deaminase-reductase C-terminal" evidence="1">
    <location>
        <begin position="102"/>
        <end position="176"/>
    </location>
</feature>
<gene>
    <name evidence="2" type="ORF">GCM10017586_12600</name>
</gene>
<protein>
    <submittedName>
        <fullName evidence="2">Dihydrofolate reductase</fullName>
    </submittedName>
</protein>
<reference evidence="2" key="1">
    <citation type="journal article" date="2014" name="Int. J. Syst. Evol. Microbiol.">
        <title>Complete genome sequence of Corynebacterium casei LMG S-19264T (=DSM 44701T), isolated from a smear-ripened cheese.</title>
        <authorList>
            <consortium name="US DOE Joint Genome Institute (JGI-PGF)"/>
            <person name="Walter F."/>
            <person name="Albersmeier A."/>
            <person name="Kalinowski J."/>
            <person name="Ruckert C."/>
        </authorList>
    </citation>
    <scope>NUCLEOTIDE SEQUENCE</scope>
    <source>
        <strain evidence="2">VKM Ac-1447</strain>
    </source>
</reference>
<dbReference type="InterPro" id="IPR050765">
    <property type="entry name" value="Riboflavin_Biosynth_HTPR"/>
</dbReference>
<reference evidence="2" key="2">
    <citation type="submission" date="2023-01" db="EMBL/GenBank/DDBJ databases">
        <authorList>
            <person name="Sun Q."/>
            <person name="Evtushenko L."/>
        </authorList>
    </citation>
    <scope>NUCLEOTIDE SEQUENCE</scope>
    <source>
        <strain evidence="2">VKM Ac-1447</strain>
    </source>
</reference>